<dbReference type="GO" id="GO:0005886">
    <property type="term" value="C:plasma membrane"/>
    <property type="evidence" value="ECO:0007669"/>
    <property type="project" value="UniProtKB-SubCell"/>
</dbReference>
<keyword evidence="3" id="KW-1003">Cell membrane</keyword>
<keyword evidence="6" id="KW-0472">Membrane</keyword>
<dbReference type="InterPro" id="IPR051612">
    <property type="entry name" value="Teichoic_Acid_Biosynth"/>
</dbReference>
<dbReference type="PANTHER" id="PTHR37316:SF3">
    <property type="entry name" value="TEICHOIC ACID GLYCEROL-PHOSPHATE TRANSFERASE"/>
    <property type="match status" value="1"/>
</dbReference>
<evidence type="ECO:0008006" key="9">
    <source>
        <dbReference type="Google" id="ProtNLM"/>
    </source>
</evidence>
<dbReference type="SUPFAM" id="SSF53756">
    <property type="entry name" value="UDP-Glycosyltransferase/glycogen phosphorylase"/>
    <property type="match status" value="1"/>
</dbReference>
<dbReference type="InterPro" id="IPR043149">
    <property type="entry name" value="TagF_N"/>
</dbReference>
<protein>
    <recommendedName>
        <fullName evidence="9">Teichoic acid biosynthesis protein</fullName>
    </recommendedName>
</protein>
<dbReference type="Gene3D" id="3.40.50.11820">
    <property type="match status" value="1"/>
</dbReference>
<dbReference type="InterPro" id="IPR043148">
    <property type="entry name" value="TagF_C"/>
</dbReference>
<reference evidence="7 8" key="1">
    <citation type="submission" date="2019-06" db="EMBL/GenBank/DDBJ databases">
        <title>Genome analyses of bacteria isolated from kimchi.</title>
        <authorList>
            <person name="Lee S."/>
            <person name="Ahn S."/>
            <person name="Roh S."/>
        </authorList>
    </citation>
    <scope>NUCLEOTIDE SEQUENCE [LARGE SCALE GENOMIC DNA]</scope>
    <source>
        <strain evidence="7 8">CBA3620</strain>
    </source>
</reference>
<dbReference type="GeneID" id="61186510"/>
<gene>
    <name evidence="7" type="ORF">FGL89_02060</name>
</gene>
<proteinExistence type="inferred from homology"/>
<evidence type="ECO:0000256" key="6">
    <source>
        <dbReference type="ARBA" id="ARBA00023136"/>
    </source>
</evidence>
<evidence type="ECO:0000256" key="4">
    <source>
        <dbReference type="ARBA" id="ARBA00022679"/>
    </source>
</evidence>
<dbReference type="Proteomes" id="UP000321332">
    <property type="component" value="Chromosome"/>
</dbReference>
<evidence type="ECO:0000256" key="2">
    <source>
        <dbReference type="ARBA" id="ARBA00010488"/>
    </source>
</evidence>
<dbReference type="AlphaFoldDB" id="A0AAE6IK98"/>
<evidence type="ECO:0000256" key="5">
    <source>
        <dbReference type="ARBA" id="ARBA00022944"/>
    </source>
</evidence>
<accession>A0AAE6IK98</accession>
<evidence type="ECO:0000313" key="7">
    <source>
        <dbReference type="EMBL" id="QEA33012.1"/>
    </source>
</evidence>
<dbReference type="RefSeq" id="WP_014974063.1">
    <property type="nucleotide sequence ID" value="NZ_CP042374.1"/>
</dbReference>
<keyword evidence="5" id="KW-0777">Teichoic acid biosynthesis</keyword>
<evidence type="ECO:0000256" key="3">
    <source>
        <dbReference type="ARBA" id="ARBA00022475"/>
    </source>
</evidence>
<dbReference type="Pfam" id="PF04464">
    <property type="entry name" value="Glyphos_transf"/>
    <property type="match status" value="1"/>
</dbReference>
<dbReference type="GO" id="GO:0047355">
    <property type="term" value="F:CDP-glycerol glycerophosphotransferase activity"/>
    <property type="evidence" value="ECO:0007669"/>
    <property type="project" value="InterPro"/>
</dbReference>
<sequence length="696" mass="80286">MESVDYDKLKDKLTKKNQIEILKNSSARNFEYYTDLFSNSSIELEKNTVLYDSFLGKSMTDNPYAMFLEIMDRDIDSEIKHVWVLKPEISEQIKRFWSMGNVFFVTPYSFEHIEYLVKAKYIVTNVSMPYYYQKRSGQVLMNTWHGTPIKGMGKYMGGQYGQWDNVMRSFLMSDYIISPNKYTTDIIADSYDLNGIYDGKILEIGYPRIDLIKSTDKQTMIDFLSQNNIKINPDKKTLLYAPTWRGQDANRKDMTEEFKQNVNLIKESLPDGWQLLAKAHQLVYDKISKEKELADILIANSVDTSELLSVVDGLVTDYSSILFDYYITGKPVILWAYDLDEYKADRGLLLDLDKLPGILATTETVLINSLNQLDNIAIERQLTNKFVEYQNNDSSKIAVDILFGNTKNYQDRITNIKSTKINKLIYVDGLDQIDAQEKINYINSQDFNKYNVIILSRTKPTQITANALKSISSHAKQIFRVGRTAVTQNEFADFVIANQYELTPEIIDGVRQVFEREFKRIVPVEKIDIIEYLGNQDGFFLNLIGLSNSVKKFVFKSTDFLRTRENAAKTDYNIFLETVLKQYQEIKIDASPIGEIVRNEQVYKLVPIGKGDYLLINQAEENVFLTIDTSSSINILNFGKINQSNNKKTNLFLSTKDKILISKLHSVMPELSITNLIDYPVFQKYLLQTVDRVVVI</sequence>
<dbReference type="InterPro" id="IPR007554">
    <property type="entry name" value="Glycerophosphate_synth"/>
</dbReference>
<organism evidence="7 8">
    <name type="scientific">Leuconostoc carnosum</name>
    <dbReference type="NCBI Taxonomy" id="1252"/>
    <lineage>
        <taxon>Bacteria</taxon>
        <taxon>Bacillati</taxon>
        <taxon>Bacillota</taxon>
        <taxon>Bacilli</taxon>
        <taxon>Lactobacillales</taxon>
        <taxon>Lactobacillaceae</taxon>
        <taxon>Leuconostoc</taxon>
    </lineage>
</organism>
<dbReference type="GO" id="GO:0019350">
    <property type="term" value="P:teichoic acid biosynthetic process"/>
    <property type="evidence" value="ECO:0007669"/>
    <property type="project" value="UniProtKB-KW"/>
</dbReference>
<dbReference type="PANTHER" id="PTHR37316">
    <property type="entry name" value="TEICHOIC ACID GLYCEROL-PHOSPHATE PRIMASE"/>
    <property type="match status" value="1"/>
</dbReference>
<keyword evidence="4" id="KW-0808">Transferase</keyword>
<dbReference type="OMA" id="INASKYE"/>
<evidence type="ECO:0000313" key="8">
    <source>
        <dbReference type="Proteomes" id="UP000321332"/>
    </source>
</evidence>
<comment type="subcellular location">
    <subcellularLocation>
        <location evidence="1">Cell membrane</location>
        <topology evidence="1">Peripheral membrane protein</topology>
    </subcellularLocation>
</comment>
<dbReference type="EMBL" id="CP042374">
    <property type="protein sequence ID" value="QEA33012.1"/>
    <property type="molecule type" value="Genomic_DNA"/>
</dbReference>
<evidence type="ECO:0000256" key="1">
    <source>
        <dbReference type="ARBA" id="ARBA00004202"/>
    </source>
</evidence>
<comment type="similarity">
    <text evidence="2">Belongs to the CDP-glycerol glycerophosphotransferase family.</text>
</comment>
<name>A0AAE6IK98_LEUCA</name>
<dbReference type="Gene3D" id="3.40.50.12580">
    <property type="match status" value="1"/>
</dbReference>